<keyword evidence="2" id="KW-1185">Reference proteome</keyword>
<protein>
    <submittedName>
        <fullName evidence="1">Uncharacterized protein</fullName>
    </submittedName>
</protein>
<accession>A0ACB9ZXH3</accession>
<reference evidence="2" key="1">
    <citation type="journal article" date="2023" name="Nat. Plants">
        <title>Single-cell RNA sequencing provides a high-resolution roadmap for understanding the multicellular compartmentation of specialized metabolism.</title>
        <authorList>
            <person name="Sun S."/>
            <person name="Shen X."/>
            <person name="Li Y."/>
            <person name="Li Y."/>
            <person name="Wang S."/>
            <person name="Li R."/>
            <person name="Zhang H."/>
            <person name="Shen G."/>
            <person name="Guo B."/>
            <person name="Wei J."/>
            <person name="Xu J."/>
            <person name="St-Pierre B."/>
            <person name="Chen S."/>
            <person name="Sun C."/>
        </authorList>
    </citation>
    <scope>NUCLEOTIDE SEQUENCE [LARGE SCALE GENOMIC DNA]</scope>
</reference>
<comment type="caution">
    <text evidence="1">The sequence shown here is derived from an EMBL/GenBank/DDBJ whole genome shotgun (WGS) entry which is preliminary data.</text>
</comment>
<organism evidence="1 2">
    <name type="scientific">Catharanthus roseus</name>
    <name type="common">Madagascar periwinkle</name>
    <name type="synonym">Vinca rosea</name>
    <dbReference type="NCBI Taxonomy" id="4058"/>
    <lineage>
        <taxon>Eukaryota</taxon>
        <taxon>Viridiplantae</taxon>
        <taxon>Streptophyta</taxon>
        <taxon>Embryophyta</taxon>
        <taxon>Tracheophyta</taxon>
        <taxon>Spermatophyta</taxon>
        <taxon>Magnoliopsida</taxon>
        <taxon>eudicotyledons</taxon>
        <taxon>Gunneridae</taxon>
        <taxon>Pentapetalae</taxon>
        <taxon>asterids</taxon>
        <taxon>lamiids</taxon>
        <taxon>Gentianales</taxon>
        <taxon>Apocynaceae</taxon>
        <taxon>Rauvolfioideae</taxon>
        <taxon>Vinceae</taxon>
        <taxon>Catharanthinae</taxon>
        <taxon>Catharanthus</taxon>
    </lineage>
</organism>
<sequence>MSTLILIGLNPPQYYVPFQVDPPSESTKLSMSSKEAQDFHMYLQTERPLTWPSKHIQVIKIVEQQKPPSASHHMLMQMLQICQEWWLYPKEGKEKKPGGDGWIQGGDVDLEMFQEFIEIEEDCERGEGRKKKARLDDDDEDEEEEDSVKRRGPYGTKKYNCPTKLKSEKSAIGDKWKLYVKDGTHNHKIGVCPHAYVQVARLTDDQLKLTEEFSRCHVAPQNIMASLLEKNSDCVVSKQTIYNARAKMKKKRMEGRNTIEELLHQCNQQGYRCYSRNCEESNVLSDIIVVHPVSILMIRTWPFVLIMDTTNKTNESETTNQPENEHAPLNAWIETRHGDLDTVFLKIDSLIDGQIAEIKPTFEYSQLKEKENDKNNLVIAQLCYNVIHLALKIIKDEIKEPRRSSLIQRICAHTGLERHTSFLVHMSYSNDTRCPVSSAPPTIITEGRHKTDSTKRDKLHWEHIQITHAIIEKSRKSGLGLESGTSSSGRGRPPYVPGDRGIGRSRGRSSRLSSVSVKDVSVSHEFPYTGDLYKFVYPWIIDWKNVEGDGKCGFTVISYFLYGVQNRWSEVCDICGMRCTINGFCT</sequence>
<gene>
    <name evidence="1" type="ORF">M9H77_30401</name>
</gene>
<evidence type="ECO:0000313" key="1">
    <source>
        <dbReference type="EMBL" id="KAI5653214.1"/>
    </source>
</evidence>
<dbReference type="EMBL" id="CM044707">
    <property type="protein sequence ID" value="KAI5653214.1"/>
    <property type="molecule type" value="Genomic_DNA"/>
</dbReference>
<dbReference type="Proteomes" id="UP001060085">
    <property type="component" value="Linkage Group LG07"/>
</dbReference>
<proteinExistence type="predicted"/>
<evidence type="ECO:0000313" key="2">
    <source>
        <dbReference type="Proteomes" id="UP001060085"/>
    </source>
</evidence>
<name>A0ACB9ZXH3_CATRO</name>